<proteinExistence type="predicted"/>
<dbReference type="OrthoDB" id="5986443at2759"/>
<dbReference type="EMBL" id="JACEEZ010005404">
    <property type="protein sequence ID" value="KAG0725654.1"/>
    <property type="molecule type" value="Genomic_DNA"/>
</dbReference>
<dbReference type="PANTHER" id="PTHR47018:SF3">
    <property type="entry name" value="MYCBP-ASSOCIATED PROTEIN"/>
    <property type="match status" value="1"/>
</dbReference>
<evidence type="ECO:0000313" key="1">
    <source>
        <dbReference type="EMBL" id="KAG0725654.1"/>
    </source>
</evidence>
<evidence type="ECO:0000313" key="2">
    <source>
        <dbReference type="Proteomes" id="UP000770661"/>
    </source>
</evidence>
<dbReference type="PANTHER" id="PTHR47018">
    <property type="entry name" value="CXC DOMAIN-CONTAINING PROTEIN-RELATED"/>
    <property type="match status" value="1"/>
</dbReference>
<reference evidence="1" key="1">
    <citation type="submission" date="2020-07" db="EMBL/GenBank/DDBJ databases">
        <title>The High-quality genome of the commercially important snow crab, Chionoecetes opilio.</title>
        <authorList>
            <person name="Jeong J.-H."/>
            <person name="Ryu S."/>
        </authorList>
    </citation>
    <scope>NUCLEOTIDE SEQUENCE</scope>
    <source>
        <strain evidence="1">MADBK_172401_WGS</strain>
        <tissue evidence="1">Digestive gland</tissue>
    </source>
</reference>
<dbReference type="AlphaFoldDB" id="A0A8J4YNA3"/>
<gene>
    <name evidence="1" type="ORF">GWK47_038184</name>
</gene>
<name>A0A8J4YNA3_CHIOP</name>
<comment type="caution">
    <text evidence="1">The sequence shown here is derived from an EMBL/GenBank/DDBJ whole genome shotgun (WGS) entry which is preliminary data.</text>
</comment>
<dbReference type="Proteomes" id="UP000770661">
    <property type="component" value="Unassembled WGS sequence"/>
</dbReference>
<accession>A0A8J4YNA3</accession>
<keyword evidence="2" id="KW-1185">Reference proteome</keyword>
<protein>
    <submittedName>
        <fullName evidence="1">Uncharacterized protein</fullName>
    </submittedName>
</protein>
<sequence length="154" mass="17961">MSAILHMIPWCFAYDKTNYARYLPVYYRIMSNFETTHPDVFTYFMNIGFSVQLGSHNPFGRIPVDQMIEETVNKDTKTPEGVKKFSLKQGAVSRYYLTAEYRSGFLHHFREMTHSMKLDMHHAELQSPRIAKDEAAVAAVVNTLDNWINPFEKE</sequence>
<organism evidence="1 2">
    <name type="scientific">Chionoecetes opilio</name>
    <name type="common">Atlantic snow crab</name>
    <name type="synonym">Cancer opilio</name>
    <dbReference type="NCBI Taxonomy" id="41210"/>
    <lineage>
        <taxon>Eukaryota</taxon>
        <taxon>Metazoa</taxon>
        <taxon>Ecdysozoa</taxon>
        <taxon>Arthropoda</taxon>
        <taxon>Crustacea</taxon>
        <taxon>Multicrustacea</taxon>
        <taxon>Malacostraca</taxon>
        <taxon>Eumalacostraca</taxon>
        <taxon>Eucarida</taxon>
        <taxon>Decapoda</taxon>
        <taxon>Pleocyemata</taxon>
        <taxon>Brachyura</taxon>
        <taxon>Eubrachyura</taxon>
        <taxon>Majoidea</taxon>
        <taxon>Majidae</taxon>
        <taxon>Chionoecetes</taxon>
    </lineage>
</organism>